<accession>A0A067R9E9</accession>
<protein>
    <recommendedName>
        <fullName evidence="3">Lipoprotein</fullName>
    </recommendedName>
</protein>
<reference evidence="1 2" key="1">
    <citation type="journal article" date="2014" name="Nat. Commun.">
        <title>Molecular traces of alternative social organization in a termite genome.</title>
        <authorList>
            <person name="Terrapon N."/>
            <person name="Li C."/>
            <person name="Robertson H.M."/>
            <person name="Ji L."/>
            <person name="Meng X."/>
            <person name="Booth W."/>
            <person name="Chen Z."/>
            <person name="Childers C.P."/>
            <person name="Glastad K.M."/>
            <person name="Gokhale K."/>
            <person name="Gowin J."/>
            <person name="Gronenberg W."/>
            <person name="Hermansen R.A."/>
            <person name="Hu H."/>
            <person name="Hunt B.G."/>
            <person name="Huylmans A.K."/>
            <person name="Khalil S.M."/>
            <person name="Mitchell R.D."/>
            <person name="Munoz-Torres M.C."/>
            <person name="Mustard J.A."/>
            <person name="Pan H."/>
            <person name="Reese J.T."/>
            <person name="Scharf M.E."/>
            <person name="Sun F."/>
            <person name="Vogel H."/>
            <person name="Xiao J."/>
            <person name="Yang W."/>
            <person name="Yang Z."/>
            <person name="Yang Z."/>
            <person name="Zhou J."/>
            <person name="Zhu J."/>
            <person name="Brent C.S."/>
            <person name="Elsik C.G."/>
            <person name="Goodisman M.A."/>
            <person name="Liberles D.A."/>
            <person name="Roe R.M."/>
            <person name="Vargo E.L."/>
            <person name="Vilcinskas A."/>
            <person name="Wang J."/>
            <person name="Bornberg-Bauer E."/>
            <person name="Korb J."/>
            <person name="Zhang G."/>
            <person name="Liebig J."/>
        </authorList>
    </citation>
    <scope>NUCLEOTIDE SEQUENCE [LARGE SCALE GENOMIC DNA]</scope>
    <source>
        <tissue evidence="1">Whole organism</tissue>
    </source>
</reference>
<sequence length="45" mass="4455">MREAYRNGSSLLLFVLGTAASVLGTACTAVAFATTATFASGTLAA</sequence>
<evidence type="ECO:0000313" key="1">
    <source>
        <dbReference type="EMBL" id="KDR20199.1"/>
    </source>
</evidence>
<proteinExistence type="predicted"/>
<dbReference type="InParanoid" id="A0A067R9E9"/>
<evidence type="ECO:0000313" key="2">
    <source>
        <dbReference type="Proteomes" id="UP000027135"/>
    </source>
</evidence>
<keyword evidence="2" id="KW-1185">Reference proteome</keyword>
<evidence type="ECO:0008006" key="3">
    <source>
        <dbReference type="Google" id="ProtNLM"/>
    </source>
</evidence>
<name>A0A067R9E9_ZOONE</name>
<organism evidence="1 2">
    <name type="scientific">Zootermopsis nevadensis</name>
    <name type="common">Dampwood termite</name>
    <dbReference type="NCBI Taxonomy" id="136037"/>
    <lineage>
        <taxon>Eukaryota</taxon>
        <taxon>Metazoa</taxon>
        <taxon>Ecdysozoa</taxon>
        <taxon>Arthropoda</taxon>
        <taxon>Hexapoda</taxon>
        <taxon>Insecta</taxon>
        <taxon>Pterygota</taxon>
        <taxon>Neoptera</taxon>
        <taxon>Polyneoptera</taxon>
        <taxon>Dictyoptera</taxon>
        <taxon>Blattodea</taxon>
        <taxon>Blattoidea</taxon>
        <taxon>Termitoidae</taxon>
        <taxon>Termopsidae</taxon>
        <taxon>Zootermopsis</taxon>
    </lineage>
</organism>
<dbReference type="AlphaFoldDB" id="A0A067R9E9"/>
<dbReference type="PROSITE" id="PS51257">
    <property type="entry name" value="PROKAR_LIPOPROTEIN"/>
    <property type="match status" value="1"/>
</dbReference>
<gene>
    <name evidence="1" type="ORF">L798_05678</name>
</gene>
<dbReference type="Proteomes" id="UP000027135">
    <property type="component" value="Unassembled WGS sequence"/>
</dbReference>
<dbReference type="EMBL" id="KK852614">
    <property type="protein sequence ID" value="KDR20199.1"/>
    <property type="molecule type" value="Genomic_DNA"/>
</dbReference>